<evidence type="ECO:0000256" key="9">
    <source>
        <dbReference type="ARBA" id="ARBA00023125"/>
    </source>
</evidence>
<keyword evidence="8" id="KW-0548">Nucleotidyltransferase</keyword>
<feature type="domain" description="CCHC-type" evidence="13">
    <location>
        <begin position="6"/>
        <end position="21"/>
    </location>
</feature>
<evidence type="ECO:0000256" key="4">
    <source>
        <dbReference type="ARBA" id="ARBA00022801"/>
    </source>
</evidence>
<dbReference type="InterPro" id="IPR041588">
    <property type="entry name" value="Integrase_H2C2"/>
</dbReference>
<dbReference type="OrthoDB" id="1751327at2759"/>
<dbReference type="AlphaFoldDB" id="A0A5B6W7V5"/>
<evidence type="ECO:0000313" key="15">
    <source>
        <dbReference type="EMBL" id="KAA3477770.1"/>
    </source>
</evidence>
<protein>
    <submittedName>
        <fullName evidence="15">DNA/RNA polymerases superfamily protein</fullName>
    </submittedName>
</protein>
<dbReference type="Pfam" id="PF24626">
    <property type="entry name" value="SH3_Tf2-1"/>
    <property type="match status" value="1"/>
</dbReference>
<dbReference type="InterPro" id="IPR001878">
    <property type="entry name" value="Znf_CCHC"/>
</dbReference>
<evidence type="ECO:0000256" key="12">
    <source>
        <dbReference type="SAM" id="MobiDB-lite"/>
    </source>
</evidence>
<evidence type="ECO:0000256" key="2">
    <source>
        <dbReference type="ARBA" id="ARBA00022723"/>
    </source>
</evidence>
<dbReference type="InterPro" id="IPR043128">
    <property type="entry name" value="Rev_trsase/Diguanyl_cyclase"/>
</dbReference>
<feature type="region of interest" description="Disordered" evidence="12">
    <location>
        <begin position="32"/>
        <end position="75"/>
    </location>
</feature>
<dbReference type="InterPro" id="IPR043502">
    <property type="entry name" value="DNA/RNA_pol_sf"/>
</dbReference>
<evidence type="ECO:0000256" key="6">
    <source>
        <dbReference type="ARBA" id="ARBA00022908"/>
    </source>
</evidence>
<keyword evidence="4" id="KW-0378">Hydrolase</keyword>
<dbReference type="GO" id="GO:0015074">
    <property type="term" value="P:DNA integration"/>
    <property type="evidence" value="ECO:0007669"/>
    <property type="project" value="UniProtKB-KW"/>
</dbReference>
<proteinExistence type="predicted"/>
<evidence type="ECO:0000313" key="16">
    <source>
        <dbReference type="Proteomes" id="UP000325315"/>
    </source>
</evidence>
<keyword evidence="16" id="KW-1185">Reference proteome</keyword>
<dbReference type="SUPFAM" id="SSF50630">
    <property type="entry name" value="Acid proteases"/>
    <property type="match status" value="1"/>
</dbReference>
<dbReference type="CDD" id="cd01647">
    <property type="entry name" value="RT_LTR"/>
    <property type="match status" value="1"/>
</dbReference>
<dbReference type="GO" id="GO:0003964">
    <property type="term" value="F:RNA-directed DNA polymerase activity"/>
    <property type="evidence" value="ECO:0007669"/>
    <property type="project" value="UniProtKB-KW"/>
</dbReference>
<keyword evidence="8" id="KW-0239">DNA-directed DNA polymerase</keyword>
<dbReference type="GO" id="GO:0004190">
    <property type="term" value="F:aspartic-type endopeptidase activity"/>
    <property type="evidence" value="ECO:0007669"/>
    <property type="project" value="UniProtKB-KW"/>
</dbReference>
<keyword evidence="9" id="KW-0238">DNA-binding</keyword>
<feature type="domain" description="Integrase catalytic" evidence="14">
    <location>
        <begin position="699"/>
        <end position="871"/>
    </location>
</feature>
<comment type="caution">
    <text evidence="15">The sequence shown here is derived from an EMBL/GenBank/DDBJ whole genome shotgun (WGS) entry which is preliminary data.</text>
</comment>
<dbReference type="SUPFAM" id="SSF53098">
    <property type="entry name" value="Ribonuclease H-like"/>
    <property type="match status" value="1"/>
</dbReference>
<dbReference type="GO" id="GO:0006508">
    <property type="term" value="P:proteolysis"/>
    <property type="evidence" value="ECO:0007669"/>
    <property type="project" value="UniProtKB-KW"/>
</dbReference>
<evidence type="ECO:0000256" key="11">
    <source>
        <dbReference type="PROSITE-ProRule" id="PRU00047"/>
    </source>
</evidence>
<keyword evidence="11" id="KW-0863">Zinc-finger</keyword>
<keyword evidence="10" id="KW-0233">DNA recombination</keyword>
<evidence type="ECO:0000259" key="13">
    <source>
        <dbReference type="PROSITE" id="PS50158"/>
    </source>
</evidence>
<evidence type="ECO:0000256" key="8">
    <source>
        <dbReference type="ARBA" id="ARBA00022932"/>
    </source>
</evidence>
<dbReference type="Gene3D" id="2.40.70.10">
    <property type="entry name" value="Acid Proteases"/>
    <property type="match status" value="1"/>
</dbReference>
<dbReference type="Gene3D" id="1.10.340.70">
    <property type="match status" value="1"/>
</dbReference>
<sequence>MNNKCCFKCGSQDHFIRDCPELPEKDIYQNVRSSNTVARGRPPRNAENVSSSKGMTKDSTVRSKARAPARAYATRAREDVSSPDVITSPFSLYDTNVIALINSGSTHSYVCENFVSSKSLPVDSTEFAIKVSNPLGKYVLSDKVCKNCPLMTRGYYFPANLMLLPFDEFDVILGMDWLALHDAVVNCRRKTIKLKGQNSEILQIESDESSGLPILIWSIYVRKGYGAYLAYVLDTKVSKIKIELGPVVCEYPNVFPEELPGLPPIREVEFAIELVLITSPISIAPYRMDPKELKELKSQLQELTNRGFAGPRCTSSVGKEERWIDENLNKVTIKNKYPLSRIDDLFNQLKGAIIYSKINLRSSYYQLRVKDSDVPKSAFRTRYGHFEFLVMPFGLTNAPTVFMDLMNLIFRPYLDRLVVVFIDDILIYSQDESEHADNCLLNLANTKVGFLGHIVSVEGIQVDLSKISAVVDWKPPRNVSEVRSFLGLAGYYRCFVKGFSMIATPMTRLLQKDVKFEWSEKCQQCFEQWLELLKDYELVIDYHPRKANLVTDTLSRNFLFALWAMNTQLTLSNDGSILIELKAKPLFLQQICETQKFENDLQAKRVQCELTSDSNYQIRSNDCLMFRDRICIPKNSKLIQKILHEAQSGCLSVHPGSTKMYNDLKQMYWWSSMKRDISEFVSRCLVCQQVKAEHQVPSGLLQPMMIPEWKWDRVTMDFVSGLPLSLKKKDDVWVVVDRLTNTTNYSLDKLVELYISEIVRLHRVLISIISDRDPRFTSQFWKKLQEALSTRLQFSTAFHLQTDGQSERVIQILEYMLRCYILEFDGNWEKYLPLVEFTYNNSFQSSIKMALYEALYGCKCQTPLHWTDLSEKKIHGVDLIRDTKEKVKVIRDSLKATSDQQKSYADLKRKDIEFQVNDKVFLKVSPWKKIFRFGFKGKLSLRFNGPYEIIERIGPVAYRLTLPSKLEKIHNVFHVSMLHGYRSEPSHVISSTEIEIQLDMTYNEEPIRILARKVKELRNKCIALVKVLWQRHEIEEATWEPKEVMRK</sequence>
<dbReference type="GO" id="GO:0003677">
    <property type="term" value="F:DNA binding"/>
    <property type="evidence" value="ECO:0007669"/>
    <property type="project" value="UniProtKB-KW"/>
</dbReference>
<dbReference type="PANTHER" id="PTHR37984:SF15">
    <property type="entry name" value="INTEGRASE CATALYTIC DOMAIN-CONTAINING PROTEIN"/>
    <property type="match status" value="1"/>
</dbReference>
<dbReference type="PROSITE" id="PS50994">
    <property type="entry name" value="INTEGRASE"/>
    <property type="match status" value="1"/>
</dbReference>
<dbReference type="InterPro" id="IPR012337">
    <property type="entry name" value="RNaseH-like_sf"/>
</dbReference>
<keyword evidence="11" id="KW-0862">Zinc</keyword>
<evidence type="ECO:0000256" key="3">
    <source>
        <dbReference type="ARBA" id="ARBA00022750"/>
    </source>
</evidence>
<dbReference type="SUPFAM" id="SSF56672">
    <property type="entry name" value="DNA/RNA polymerases"/>
    <property type="match status" value="1"/>
</dbReference>
<accession>A0A5B6W7V5</accession>
<dbReference type="GO" id="GO:0008270">
    <property type="term" value="F:zinc ion binding"/>
    <property type="evidence" value="ECO:0007669"/>
    <property type="project" value="UniProtKB-KW"/>
</dbReference>
<reference evidence="16" key="1">
    <citation type="journal article" date="2019" name="Plant Biotechnol. J.">
        <title>Genome sequencing of the Australian wild diploid species Gossypium australe highlights disease resistance and delayed gland morphogenesis.</title>
        <authorList>
            <person name="Cai Y."/>
            <person name="Cai X."/>
            <person name="Wang Q."/>
            <person name="Wang P."/>
            <person name="Zhang Y."/>
            <person name="Cai C."/>
            <person name="Xu Y."/>
            <person name="Wang K."/>
            <person name="Zhou Z."/>
            <person name="Wang C."/>
            <person name="Geng S."/>
            <person name="Li B."/>
            <person name="Dong Q."/>
            <person name="Hou Y."/>
            <person name="Wang H."/>
            <person name="Ai P."/>
            <person name="Liu Z."/>
            <person name="Yi F."/>
            <person name="Sun M."/>
            <person name="An G."/>
            <person name="Cheng J."/>
            <person name="Zhang Y."/>
            <person name="Shi Q."/>
            <person name="Xie Y."/>
            <person name="Shi X."/>
            <person name="Chang Y."/>
            <person name="Huang F."/>
            <person name="Chen Y."/>
            <person name="Hong S."/>
            <person name="Mi L."/>
            <person name="Sun Q."/>
            <person name="Zhang L."/>
            <person name="Zhou B."/>
            <person name="Peng R."/>
            <person name="Zhang X."/>
            <person name="Liu F."/>
        </authorList>
    </citation>
    <scope>NUCLEOTIDE SEQUENCE [LARGE SCALE GENOMIC DNA]</scope>
    <source>
        <strain evidence="16">cv. PA1801</strain>
    </source>
</reference>
<dbReference type="SMART" id="SM00343">
    <property type="entry name" value="ZnF_C2HC"/>
    <property type="match status" value="1"/>
</dbReference>
<dbReference type="Pfam" id="PF08284">
    <property type="entry name" value="RVP_2"/>
    <property type="match status" value="1"/>
</dbReference>
<keyword evidence="6" id="KW-0229">DNA integration</keyword>
<dbReference type="GO" id="GO:0006310">
    <property type="term" value="P:DNA recombination"/>
    <property type="evidence" value="ECO:0007669"/>
    <property type="project" value="UniProtKB-KW"/>
</dbReference>
<dbReference type="InterPro" id="IPR050951">
    <property type="entry name" value="Retrovirus_Pol_polyprotein"/>
</dbReference>
<dbReference type="Gene3D" id="4.10.60.10">
    <property type="entry name" value="Zinc finger, CCHC-type"/>
    <property type="match status" value="1"/>
</dbReference>
<dbReference type="PANTHER" id="PTHR37984">
    <property type="entry name" value="PROTEIN CBG26694"/>
    <property type="match status" value="1"/>
</dbReference>
<dbReference type="PROSITE" id="PS50158">
    <property type="entry name" value="ZF_CCHC"/>
    <property type="match status" value="1"/>
</dbReference>
<gene>
    <name evidence="15" type="ORF">EPI10_011632</name>
</gene>
<keyword evidence="5" id="KW-0460">Magnesium</keyword>
<keyword evidence="2" id="KW-0479">Metal-binding</keyword>
<keyword evidence="1" id="KW-0645">Protease</keyword>
<keyword evidence="8" id="KW-0808">Transferase</keyword>
<dbReference type="Gene3D" id="3.30.70.270">
    <property type="match status" value="2"/>
</dbReference>
<dbReference type="EMBL" id="SMMG02000004">
    <property type="protein sequence ID" value="KAA3477770.1"/>
    <property type="molecule type" value="Genomic_DNA"/>
</dbReference>
<dbReference type="Gene3D" id="3.30.420.10">
    <property type="entry name" value="Ribonuclease H-like superfamily/Ribonuclease H"/>
    <property type="match status" value="1"/>
</dbReference>
<evidence type="ECO:0000256" key="1">
    <source>
        <dbReference type="ARBA" id="ARBA00022670"/>
    </source>
</evidence>
<name>A0A5B6W7V5_9ROSI</name>
<dbReference type="Proteomes" id="UP000325315">
    <property type="component" value="Unassembled WGS sequence"/>
</dbReference>
<evidence type="ECO:0000256" key="5">
    <source>
        <dbReference type="ARBA" id="ARBA00022842"/>
    </source>
</evidence>
<dbReference type="InterPro" id="IPR036397">
    <property type="entry name" value="RNaseH_sf"/>
</dbReference>
<dbReference type="CDD" id="cd00303">
    <property type="entry name" value="retropepsin_like"/>
    <property type="match status" value="1"/>
</dbReference>
<dbReference type="InterPro" id="IPR000477">
    <property type="entry name" value="RT_dom"/>
</dbReference>
<dbReference type="InterPro" id="IPR001584">
    <property type="entry name" value="Integrase_cat-core"/>
</dbReference>
<dbReference type="Gene3D" id="3.10.10.10">
    <property type="entry name" value="HIV Type 1 Reverse Transcriptase, subunit A, domain 1"/>
    <property type="match status" value="1"/>
</dbReference>
<dbReference type="FunFam" id="3.30.70.270:FF:000020">
    <property type="entry name" value="Transposon Tf2-6 polyprotein-like Protein"/>
    <property type="match status" value="1"/>
</dbReference>
<dbReference type="InterPro" id="IPR056924">
    <property type="entry name" value="SH3_Tf2-1"/>
</dbReference>
<dbReference type="Pfam" id="PF00078">
    <property type="entry name" value="RVT_1"/>
    <property type="match status" value="1"/>
</dbReference>
<dbReference type="GO" id="GO:0003887">
    <property type="term" value="F:DNA-directed DNA polymerase activity"/>
    <property type="evidence" value="ECO:0007669"/>
    <property type="project" value="UniProtKB-KW"/>
</dbReference>
<dbReference type="InterPro" id="IPR021109">
    <property type="entry name" value="Peptidase_aspartic_dom_sf"/>
</dbReference>
<organism evidence="15 16">
    <name type="scientific">Gossypium australe</name>
    <dbReference type="NCBI Taxonomy" id="47621"/>
    <lineage>
        <taxon>Eukaryota</taxon>
        <taxon>Viridiplantae</taxon>
        <taxon>Streptophyta</taxon>
        <taxon>Embryophyta</taxon>
        <taxon>Tracheophyta</taxon>
        <taxon>Spermatophyta</taxon>
        <taxon>Magnoliopsida</taxon>
        <taxon>eudicotyledons</taxon>
        <taxon>Gunneridae</taxon>
        <taxon>Pentapetalae</taxon>
        <taxon>rosids</taxon>
        <taxon>malvids</taxon>
        <taxon>Malvales</taxon>
        <taxon>Malvaceae</taxon>
        <taxon>Malvoideae</taxon>
        <taxon>Gossypium</taxon>
    </lineage>
</organism>
<evidence type="ECO:0000256" key="7">
    <source>
        <dbReference type="ARBA" id="ARBA00022918"/>
    </source>
</evidence>
<evidence type="ECO:0000256" key="10">
    <source>
        <dbReference type="ARBA" id="ARBA00023172"/>
    </source>
</evidence>
<keyword evidence="7" id="KW-0695">RNA-directed DNA polymerase</keyword>
<dbReference type="Pfam" id="PF17921">
    <property type="entry name" value="Integrase_H2C2"/>
    <property type="match status" value="1"/>
</dbReference>
<evidence type="ECO:0000259" key="14">
    <source>
        <dbReference type="PROSITE" id="PS50994"/>
    </source>
</evidence>
<keyword evidence="3" id="KW-0064">Aspartyl protease</keyword>